<dbReference type="Pfam" id="PF00106">
    <property type="entry name" value="adh_short"/>
    <property type="match status" value="1"/>
</dbReference>
<dbReference type="InterPro" id="IPR036291">
    <property type="entry name" value="NAD(P)-bd_dom_sf"/>
</dbReference>
<evidence type="ECO:0000256" key="1">
    <source>
        <dbReference type="ARBA" id="ARBA00006484"/>
    </source>
</evidence>
<keyword evidence="4" id="KW-1185">Reference proteome</keyword>
<proteinExistence type="inferred from homology"/>
<evidence type="ECO:0000313" key="5">
    <source>
        <dbReference type="RefSeq" id="XP_017777387.1"/>
    </source>
</evidence>
<evidence type="ECO:0000313" key="4">
    <source>
        <dbReference type="Proteomes" id="UP000695000"/>
    </source>
</evidence>
<evidence type="ECO:0000256" key="2">
    <source>
        <dbReference type="ARBA" id="ARBA00023002"/>
    </source>
</evidence>
<dbReference type="InterPro" id="IPR002347">
    <property type="entry name" value="SDR_fam"/>
</dbReference>
<name>A0ABM1MS37_NICVS</name>
<dbReference type="PANTHER" id="PTHR43115:SF4">
    <property type="entry name" value="DEHYDROGENASE_REDUCTASE SDR FAMILY MEMBER 11"/>
    <property type="match status" value="1"/>
</dbReference>
<sequence>MDRWHGKLAIVTGASSGIGYAISEELVKKGLQVVGLARRVDRVEALARTLEGQPGKLHARKTDITKESELLESLKWAAEKFGVAHILINNAGVARPVDLITGSSEDFRLVIETNLISVAIGTREVVQKMLEGKVEGHILNINSICGHYVPMLPLNNMYPASKHAITGFTETLRQELFQRGSKIKVTSVSPGYVKTEIGSANGFFDLKEIKELEESAPYLESKDVADAVIYVLGTPQHVQVTELTIRPTGEPV</sequence>
<reference evidence="5" key="1">
    <citation type="submission" date="2025-08" db="UniProtKB">
        <authorList>
            <consortium name="RefSeq"/>
        </authorList>
    </citation>
    <scope>IDENTIFICATION</scope>
    <source>
        <tissue evidence="5">Whole Larva</tissue>
    </source>
</reference>
<gene>
    <name evidence="5" type="primary">LOC108563274</name>
</gene>
<dbReference type="SUPFAM" id="SSF51735">
    <property type="entry name" value="NAD(P)-binding Rossmann-fold domains"/>
    <property type="match status" value="1"/>
</dbReference>
<dbReference type="Proteomes" id="UP000695000">
    <property type="component" value="Unplaced"/>
</dbReference>
<dbReference type="GeneID" id="108563274"/>
<dbReference type="PRINTS" id="PR00081">
    <property type="entry name" value="GDHRDH"/>
</dbReference>
<protein>
    <submittedName>
        <fullName evidence="5">Farnesol dehydrogenase-like</fullName>
    </submittedName>
</protein>
<dbReference type="Gene3D" id="3.40.50.720">
    <property type="entry name" value="NAD(P)-binding Rossmann-like Domain"/>
    <property type="match status" value="1"/>
</dbReference>
<keyword evidence="2" id="KW-0560">Oxidoreductase</keyword>
<evidence type="ECO:0000256" key="3">
    <source>
        <dbReference type="RuleBase" id="RU000363"/>
    </source>
</evidence>
<dbReference type="PRINTS" id="PR00080">
    <property type="entry name" value="SDRFAMILY"/>
</dbReference>
<dbReference type="RefSeq" id="XP_017777387.1">
    <property type="nucleotide sequence ID" value="XM_017921898.1"/>
</dbReference>
<accession>A0ABM1MS37</accession>
<comment type="similarity">
    <text evidence="1 3">Belongs to the short-chain dehydrogenases/reductases (SDR) family.</text>
</comment>
<dbReference type="PANTHER" id="PTHR43115">
    <property type="entry name" value="DEHYDROGENASE/REDUCTASE SDR FAMILY MEMBER 11"/>
    <property type="match status" value="1"/>
</dbReference>
<organism evidence="4 5">
    <name type="scientific">Nicrophorus vespilloides</name>
    <name type="common">Boreal carrion beetle</name>
    <dbReference type="NCBI Taxonomy" id="110193"/>
    <lineage>
        <taxon>Eukaryota</taxon>
        <taxon>Metazoa</taxon>
        <taxon>Ecdysozoa</taxon>
        <taxon>Arthropoda</taxon>
        <taxon>Hexapoda</taxon>
        <taxon>Insecta</taxon>
        <taxon>Pterygota</taxon>
        <taxon>Neoptera</taxon>
        <taxon>Endopterygota</taxon>
        <taxon>Coleoptera</taxon>
        <taxon>Polyphaga</taxon>
        <taxon>Staphyliniformia</taxon>
        <taxon>Silphidae</taxon>
        <taxon>Nicrophorinae</taxon>
        <taxon>Nicrophorus</taxon>
    </lineage>
</organism>